<feature type="domain" description="C2H2-type" evidence="2">
    <location>
        <begin position="304"/>
        <end position="332"/>
    </location>
</feature>
<feature type="domain" description="C2H2-type" evidence="2">
    <location>
        <begin position="336"/>
        <end position="360"/>
    </location>
</feature>
<feature type="region of interest" description="Disordered" evidence="1">
    <location>
        <begin position="195"/>
        <end position="215"/>
    </location>
</feature>
<dbReference type="InterPro" id="IPR013087">
    <property type="entry name" value="Znf_C2H2_type"/>
</dbReference>
<gene>
    <name evidence="3" type="ORF">FFUJ_02437</name>
</gene>
<evidence type="ECO:0000313" key="4">
    <source>
        <dbReference type="Proteomes" id="UP000016800"/>
    </source>
</evidence>
<name>S0DYF0_GIBF5</name>
<feature type="domain" description="C2H2-type" evidence="2">
    <location>
        <begin position="387"/>
        <end position="409"/>
    </location>
</feature>
<dbReference type="PANTHER" id="PTHR35391">
    <property type="entry name" value="C2H2-TYPE DOMAIN-CONTAINING PROTEIN-RELATED"/>
    <property type="match status" value="1"/>
</dbReference>
<reference evidence="4" key="1">
    <citation type="journal article" date="2013" name="PLoS Pathog.">
        <title>Deciphering the cryptic genome: genome-wide analyses of the rice pathogen Fusarium fujikuroi reveal complex regulation of secondary metabolism and novel metabolites.</title>
        <authorList>
            <person name="Wiemann P."/>
            <person name="Sieber C.M."/>
            <person name="von Bargen K.W."/>
            <person name="Studt L."/>
            <person name="Niehaus E.M."/>
            <person name="Espino J.J."/>
            <person name="Huss K."/>
            <person name="Michielse C.B."/>
            <person name="Albermann S."/>
            <person name="Wagner D."/>
            <person name="Bergner S.V."/>
            <person name="Connolly L.R."/>
            <person name="Fischer A."/>
            <person name="Reuter G."/>
            <person name="Kleigrewe K."/>
            <person name="Bald T."/>
            <person name="Wingfield B.D."/>
            <person name="Ophir R."/>
            <person name="Freeman S."/>
            <person name="Hippler M."/>
            <person name="Smith K.M."/>
            <person name="Brown D.W."/>
            <person name="Proctor R.H."/>
            <person name="Munsterkotter M."/>
            <person name="Freitag M."/>
            <person name="Humpf H.U."/>
            <person name="Guldener U."/>
            <person name="Tudzynski B."/>
        </authorList>
    </citation>
    <scope>NUCLEOTIDE SEQUENCE [LARGE SCALE GENOMIC DNA]</scope>
    <source>
        <strain evidence="4">CBS 195.34 / IMI 58289 / NRRL A-6831</strain>
    </source>
</reference>
<feature type="compositionally biased region" description="Basic and acidic residues" evidence="1">
    <location>
        <begin position="479"/>
        <end position="506"/>
    </location>
</feature>
<feature type="region of interest" description="Disordered" evidence="1">
    <location>
        <begin position="245"/>
        <end position="271"/>
    </location>
</feature>
<feature type="region of interest" description="Disordered" evidence="1">
    <location>
        <begin position="446"/>
        <end position="521"/>
    </location>
</feature>
<dbReference type="SMART" id="SM00355">
    <property type="entry name" value="ZnF_C2H2"/>
    <property type="match status" value="3"/>
</dbReference>
<keyword evidence="4" id="KW-1185">Reference proteome</keyword>
<dbReference type="PANTHER" id="PTHR35391:SF7">
    <property type="entry name" value="C2H2-TYPE DOMAIN-CONTAINING PROTEIN"/>
    <property type="match status" value="1"/>
</dbReference>
<dbReference type="RefSeq" id="XP_023427574.1">
    <property type="nucleotide sequence ID" value="XM_023574167.1"/>
</dbReference>
<proteinExistence type="predicted"/>
<accession>S0DYF0</accession>
<evidence type="ECO:0000256" key="1">
    <source>
        <dbReference type="SAM" id="MobiDB-lite"/>
    </source>
</evidence>
<evidence type="ECO:0000313" key="3">
    <source>
        <dbReference type="EMBL" id="CCT65493.1"/>
    </source>
</evidence>
<sequence length="557" mass="63293">MSHNIDQLAKDCGKCFERLEEQLGYSTIASISKYNKYVGFKNLQSRFTRWKRNAGADSLQQDLHNNTRIRSQVIRLLSHIRRLLEDALAITVGSQVPWDQIEEEEEEDSQSEEEGQSWEISPETEIEQILAHIADSIDDLSYLGAALRDTLTNDRNTDETSRFEPFDVQYVLSKYPVTDKVIAERLGNAISARRQRFQNQQSTEQSSHHSKGSLADEPTLEALISQLDLEDLTYWGTERKGLLDENSSETSSVASEDLQAPRIPPLPQRATDERPIRCPCCQQMIRVLSTKDWKKHVYRDLRPYICLEHDCSAPHHRYARQKDWIHHVLEEHWRIYAYPFGCNLGFTSRNGCRDHLSQKHVDQRHLSEIEDLVQLSTVGKTEIPDKTTCPLCKKLLQNIETYRNHIGQHQKQLALLAISLDPTMAEEASLQPSAETEIDEHYIASQDTETSENEGPVSTDKGKKVASTLDDSGLGEQSDTSKSKSESFPGGREDRWGGRRKSEGKSFPDSSSSNPGRSRRGLSCWQCCNCDCGWMRLDINPSCPLCGVPRCGSCIYC</sequence>
<dbReference type="Pfam" id="PF26082">
    <property type="entry name" value="zf-C2H2_AcuF"/>
    <property type="match status" value="1"/>
</dbReference>
<dbReference type="GeneID" id="35395919"/>
<dbReference type="STRING" id="1279085.S0DYF0"/>
<dbReference type="InterPro" id="IPR058925">
    <property type="entry name" value="zf-C2H2_AcuF"/>
</dbReference>
<dbReference type="AlphaFoldDB" id="S0DYF0"/>
<evidence type="ECO:0000259" key="2">
    <source>
        <dbReference type="SMART" id="SM00355"/>
    </source>
</evidence>
<dbReference type="HOGENOM" id="CLU_015936_2_0_1"/>
<dbReference type="EMBL" id="HF679025">
    <property type="protein sequence ID" value="CCT65493.1"/>
    <property type="molecule type" value="Genomic_DNA"/>
</dbReference>
<dbReference type="VEuPathDB" id="FungiDB:FFUJ_02437"/>
<feature type="compositionally biased region" description="Low complexity" evidence="1">
    <location>
        <begin position="507"/>
        <end position="516"/>
    </location>
</feature>
<dbReference type="Proteomes" id="UP000016800">
    <property type="component" value="Chromosome III"/>
</dbReference>
<protein>
    <recommendedName>
        <fullName evidence="2">C2H2-type domain-containing protein</fullName>
    </recommendedName>
</protein>
<organism evidence="3 4">
    <name type="scientific">Gibberella fujikuroi (strain CBS 195.34 / IMI 58289 / NRRL A-6831)</name>
    <name type="common">Bakanae and foot rot disease fungus</name>
    <name type="synonym">Fusarium fujikuroi</name>
    <dbReference type="NCBI Taxonomy" id="1279085"/>
    <lineage>
        <taxon>Eukaryota</taxon>
        <taxon>Fungi</taxon>
        <taxon>Dikarya</taxon>
        <taxon>Ascomycota</taxon>
        <taxon>Pezizomycotina</taxon>
        <taxon>Sordariomycetes</taxon>
        <taxon>Hypocreomycetidae</taxon>
        <taxon>Hypocreales</taxon>
        <taxon>Nectriaceae</taxon>
        <taxon>Fusarium</taxon>
        <taxon>Fusarium fujikuroi species complex</taxon>
    </lineage>
</organism>
<feature type="region of interest" description="Disordered" evidence="1">
    <location>
        <begin position="101"/>
        <end position="120"/>
    </location>
</feature>